<keyword evidence="3" id="KW-0328">Glycosyltransferase</keyword>
<dbReference type="EMBL" id="GBHO01032495">
    <property type="protein sequence ID" value="JAG11109.1"/>
    <property type="molecule type" value="Transcribed_RNA"/>
</dbReference>
<evidence type="ECO:0000256" key="2">
    <source>
        <dbReference type="SAM" id="Phobius"/>
    </source>
</evidence>
<dbReference type="GO" id="GO:0016757">
    <property type="term" value="F:glycosyltransferase activity"/>
    <property type="evidence" value="ECO:0007669"/>
    <property type="project" value="UniProtKB-KW"/>
</dbReference>
<evidence type="ECO:0000313" key="3">
    <source>
        <dbReference type="EMBL" id="JAG11109.1"/>
    </source>
</evidence>
<feature type="transmembrane region" description="Helical" evidence="2">
    <location>
        <begin position="82"/>
        <end position="102"/>
    </location>
</feature>
<protein>
    <submittedName>
        <fullName evidence="3">GPI mannosyltransferase 3</fullName>
    </submittedName>
</protein>
<keyword evidence="2" id="KW-1133">Transmembrane helix</keyword>
<organism evidence="3">
    <name type="scientific">Lygus hesperus</name>
    <name type="common">Western plant bug</name>
    <dbReference type="NCBI Taxonomy" id="30085"/>
    <lineage>
        <taxon>Eukaryota</taxon>
        <taxon>Metazoa</taxon>
        <taxon>Ecdysozoa</taxon>
        <taxon>Arthropoda</taxon>
        <taxon>Hexapoda</taxon>
        <taxon>Insecta</taxon>
        <taxon>Pterygota</taxon>
        <taxon>Neoptera</taxon>
        <taxon>Paraneoptera</taxon>
        <taxon>Hemiptera</taxon>
        <taxon>Heteroptera</taxon>
        <taxon>Panheteroptera</taxon>
        <taxon>Cimicomorpha</taxon>
        <taxon>Miridae</taxon>
        <taxon>Mirini</taxon>
        <taxon>Lygus</taxon>
    </lineage>
</organism>
<keyword evidence="2" id="KW-0812">Transmembrane</keyword>
<reference evidence="3" key="1">
    <citation type="journal article" date="2014" name="PLoS ONE">
        <title>Transcriptome-Based Identification of ABC Transporters in the Western Tarnished Plant Bug Lygus hesperus.</title>
        <authorList>
            <person name="Hull J.J."/>
            <person name="Chaney K."/>
            <person name="Geib S.M."/>
            <person name="Fabrick J.A."/>
            <person name="Brent C.S."/>
            <person name="Walsh D."/>
            <person name="Lavine L.C."/>
        </authorList>
    </citation>
    <scope>NUCLEOTIDE SEQUENCE</scope>
</reference>
<keyword evidence="3" id="KW-0808">Transferase</keyword>
<proteinExistence type="predicted"/>
<reference evidence="3" key="2">
    <citation type="submission" date="2014-07" db="EMBL/GenBank/DDBJ databases">
        <authorList>
            <person name="Hull J."/>
        </authorList>
    </citation>
    <scope>NUCLEOTIDE SEQUENCE</scope>
</reference>
<sequence length="136" mass="14972">MATTGSINTKIEIKEEPQEDPPSSPSYDYTEPCELEPECIMKEEAQALQVDLDGEIKEVTNAWVQEPFLCVRCGFTSNNLKAWLGIISNIMVSLHILALFAASKLQDSGTLRTTWSLTPVKRNCTVALSANLLAPT</sequence>
<dbReference type="AlphaFoldDB" id="A0A0A9WTP5"/>
<accession>A0A0A9WTP5</accession>
<feature type="region of interest" description="Disordered" evidence="1">
    <location>
        <begin position="1"/>
        <end position="29"/>
    </location>
</feature>
<gene>
    <name evidence="3" type="primary">PIGB</name>
    <name evidence="3" type="ORF">CM83_1891</name>
</gene>
<name>A0A0A9WTP5_LYGHE</name>
<keyword evidence="2" id="KW-0472">Membrane</keyword>
<evidence type="ECO:0000256" key="1">
    <source>
        <dbReference type="SAM" id="MobiDB-lite"/>
    </source>
</evidence>